<dbReference type="Pfam" id="PF00582">
    <property type="entry name" value="Usp"/>
    <property type="match status" value="1"/>
</dbReference>
<organism evidence="2 3">
    <name type="scientific">Mucilaginibacter ginsenosidivorax</name>
    <dbReference type="NCBI Taxonomy" id="862126"/>
    <lineage>
        <taxon>Bacteria</taxon>
        <taxon>Pseudomonadati</taxon>
        <taxon>Bacteroidota</taxon>
        <taxon>Sphingobacteriia</taxon>
        <taxon>Sphingobacteriales</taxon>
        <taxon>Sphingobacteriaceae</taxon>
        <taxon>Mucilaginibacter</taxon>
    </lineage>
</organism>
<dbReference type="RefSeq" id="WP_147054102.1">
    <property type="nucleotide sequence ID" value="NZ_CP042437.1"/>
</dbReference>
<dbReference type="KEGG" id="mgk:FSB76_13440"/>
<reference evidence="2 3" key="1">
    <citation type="journal article" date="2013" name="J. Microbiol.">
        <title>Mucilaginibacter ginsenosidivorax sp. nov., with ginsenoside converting activity isolated from sediment.</title>
        <authorList>
            <person name="Kim J.K."/>
            <person name="Choi T.E."/>
            <person name="Liu Q.M."/>
            <person name="Park H.Y."/>
            <person name="Yi T.H."/>
            <person name="Yoon M.H."/>
            <person name="Kim S.C."/>
            <person name="Im W.T."/>
        </authorList>
    </citation>
    <scope>NUCLEOTIDE SEQUENCE [LARGE SCALE GENOMIC DNA]</scope>
    <source>
        <strain evidence="2 3">KHI28</strain>
    </source>
</reference>
<protein>
    <recommendedName>
        <fullName evidence="1">UspA domain-containing protein</fullName>
    </recommendedName>
</protein>
<evidence type="ECO:0000259" key="1">
    <source>
        <dbReference type="Pfam" id="PF00582"/>
    </source>
</evidence>
<keyword evidence="3" id="KW-1185">Reference proteome</keyword>
<dbReference type="OrthoDB" id="790059at2"/>
<dbReference type="Gene3D" id="3.40.50.12370">
    <property type="match status" value="1"/>
</dbReference>
<dbReference type="InterPro" id="IPR006016">
    <property type="entry name" value="UspA"/>
</dbReference>
<gene>
    <name evidence="2" type="ORF">FSB76_13440</name>
</gene>
<dbReference type="Proteomes" id="UP000321362">
    <property type="component" value="Chromosome"/>
</dbReference>
<feature type="domain" description="UspA" evidence="1">
    <location>
        <begin position="1"/>
        <end position="140"/>
    </location>
</feature>
<dbReference type="SUPFAM" id="SSF52402">
    <property type="entry name" value="Adenine nucleotide alpha hydrolases-like"/>
    <property type="match status" value="1"/>
</dbReference>
<evidence type="ECO:0000313" key="3">
    <source>
        <dbReference type="Proteomes" id="UP000321362"/>
    </source>
</evidence>
<dbReference type="AlphaFoldDB" id="A0A5B8VZ71"/>
<name>A0A5B8VZ71_9SPHI</name>
<proteinExistence type="predicted"/>
<evidence type="ECO:0000313" key="2">
    <source>
        <dbReference type="EMBL" id="QEC76897.1"/>
    </source>
</evidence>
<accession>A0A5B8VZ71</accession>
<sequence length="274" mass="30368">MKTIIVINDGSASAAHASKLAFAIAQAVKANILVANTYKVNTMAKVMAGHHTEQSLLIAREPIVKLLNELSHDAGAYRPEISAEDIVGFDTTQLAAMIIKRNIWLMVSGSGTTLQNGPRQPLLNLQSVLNKVQCPLLIVPENWTLKNIQHITYMADLRYCRAAVVKYLVQLAEPMQASVAVAHLSAKGIPDIEENYGQRLFTEQVGNHIHSYPVGFNNIREKDIHKAVDVIINGMHNDVLVLVNHRYHFKEIIGDYLTEALPGHISIPLLIFPY</sequence>
<dbReference type="EMBL" id="CP042437">
    <property type="protein sequence ID" value="QEC76897.1"/>
    <property type="molecule type" value="Genomic_DNA"/>
</dbReference>